<dbReference type="AlphaFoldDB" id="A0AAD9LBY7"/>
<evidence type="ECO:0000313" key="2">
    <source>
        <dbReference type="Proteomes" id="UP001259832"/>
    </source>
</evidence>
<dbReference type="EMBL" id="JASMQC010000037">
    <property type="protein sequence ID" value="KAK1930861.1"/>
    <property type="molecule type" value="Genomic_DNA"/>
</dbReference>
<organism evidence="1 2">
    <name type="scientific">Phytophthora citrophthora</name>
    <dbReference type="NCBI Taxonomy" id="4793"/>
    <lineage>
        <taxon>Eukaryota</taxon>
        <taxon>Sar</taxon>
        <taxon>Stramenopiles</taxon>
        <taxon>Oomycota</taxon>
        <taxon>Peronosporomycetes</taxon>
        <taxon>Peronosporales</taxon>
        <taxon>Peronosporaceae</taxon>
        <taxon>Phytophthora</taxon>
    </lineage>
</organism>
<gene>
    <name evidence="1" type="ORF">P3T76_013818</name>
</gene>
<accession>A0AAD9LBY7</accession>
<name>A0AAD9LBY7_9STRA</name>
<protein>
    <submittedName>
        <fullName evidence="1">Uncharacterized protein</fullName>
    </submittedName>
</protein>
<dbReference type="Proteomes" id="UP001259832">
    <property type="component" value="Unassembled WGS sequence"/>
</dbReference>
<keyword evidence="2" id="KW-1185">Reference proteome</keyword>
<reference evidence="1" key="1">
    <citation type="submission" date="2023-08" db="EMBL/GenBank/DDBJ databases">
        <title>Reference Genome Resource for the Citrus Pathogen Phytophthora citrophthora.</title>
        <authorList>
            <person name="Moller H."/>
            <person name="Coetzee B."/>
            <person name="Rose L.J."/>
            <person name="Van Niekerk J.M."/>
        </authorList>
    </citation>
    <scope>NUCLEOTIDE SEQUENCE</scope>
    <source>
        <strain evidence="1">STE-U-9442</strain>
    </source>
</reference>
<comment type="caution">
    <text evidence="1">The sequence shown here is derived from an EMBL/GenBank/DDBJ whole genome shotgun (WGS) entry which is preliminary data.</text>
</comment>
<sequence length="83" mass="9377">MENGAWNEGAQVVLKKNIGRFVTLLPLTQPVKELEFGAKLVGHISVIPSGEKLKQITKFVEAKEVKPVIDTVYSKTHWMRMRS</sequence>
<evidence type="ECO:0000313" key="1">
    <source>
        <dbReference type="EMBL" id="KAK1930861.1"/>
    </source>
</evidence>
<proteinExistence type="predicted"/>